<dbReference type="InterPro" id="IPR008979">
    <property type="entry name" value="Galactose-bd-like_sf"/>
</dbReference>
<dbReference type="InterPro" id="IPR036259">
    <property type="entry name" value="MFS_trans_sf"/>
</dbReference>
<feature type="transmembrane region" description="Helical" evidence="5">
    <location>
        <begin position="140"/>
        <end position="166"/>
    </location>
</feature>
<dbReference type="InterPro" id="IPR001000">
    <property type="entry name" value="GH10_dom"/>
</dbReference>
<evidence type="ECO:0000313" key="8">
    <source>
        <dbReference type="Proteomes" id="UP001472677"/>
    </source>
</evidence>
<keyword evidence="4" id="KW-0624">Polysaccharide degradation</keyword>
<dbReference type="Gene3D" id="2.60.120.260">
    <property type="entry name" value="Galactose-binding domain-like"/>
    <property type="match status" value="1"/>
</dbReference>
<dbReference type="InterPro" id="IPR017853">
    <property type="entry name" value="GH"/>
</dbReference>
<dbReference type="EMBL" id="JBBPBM010000009">
    <property type="protein sequence ID" value="KAK8567974.1"/>
    <property type="molecule type" value="Genomic_DNA"/>
</dbReference>
<comment type="caution">
    <text evidence="7">The sequence shown here is derived from an EMBL/GenBank/DDBJ whole genome shotgun (WGS) entry which is preliminary data.</text>
</comment>
<organism evidence="7 8">
    <name type="scientific">Hibiscus sabdariffa</name>
    <name type="common">roselle</name>
    <dbReference type="NCBI Taxonomy" id="183260"/>
    <lineage>
        <taxon>Eukaryota</taxon>
        <taxon>Viridiplantae</taxon>
        <taxon>Streptophyta</taxon>
        <taxon>Embryophyta</taxon>
        <taxon>Tracheophyta</taxon>
        <taxon>Spermatophyta</taxon>
        <taxon>Magnoliopsida</taxon>
        <taxon>eudicotyledons</taxon>
        <taxon>Gunneridae</taxon>
        <taxon>Pentapetalae</taxon>
        <taxon>rosids</taxon>
        <taxon>malvids</taxon>
        <taxon>Malvales</taxon>
        <taxon>Malvaceae</taxon>
        <taxon>Malvoideae</taxon>
        <taxon>Hibiscus</taxon>
    </lineage>
</organism>
<comment type="similarity">
    <text evidence="1">Belongs to the glycosyl hydrolase 10 (cellulase F) family.</text>
</comment>
<dbReference type="SMART" id="SM00633">
    <property type="entry name" value="Glyco_10"/>
    <property type="match status" value="1"/>
</dbReference>
<dbReference type="PANTHER" id="PTHR31490">
    <property type="entry name" value="GLYCOSYL HYDROLASE"/>
    <property type="match status" value="1"/>
</dbReference>
<keyword evidence="3" id="KW-0119">Carbohydrate metabolism</keyword>
<proteinExistence type="inferred from homology"/>
<feature type="transmembrane region" description="Helical" evidence="5">
    <location>
        <begin position="90"/>
        <end position="119"/>
    </location>
</feature>
<evidence type="ECO:0000256" key="1">
    <source>
        <dbReference type="ARBA" id="ARBA00007495"/>
    </source>
</evidence>
<sequence length="714" mass="79973">MAVINNMAQIGSALGYADVSMFISLTNIWGVFRTDHFRHGFQALSQRLREKVHNKILASEVSLLEPPATAVVENGEAGTPRPLWNAASQMLMAVGFLLMALAVPGCLYIGSIVVGFCYGVRLAVTVPVASELFGLKCYGLLYNVLILNLPMGSFLFSGLLAGYLYVLQHQEVGIPVWDPIVTVSCGLLYDFTAYSECKAQPEEPLYQGGILKDEPPIMRPSIIGETATGFYTPAFVLNNLTVGNVYCFSTWIRIQGSNSALIRATLKTENRTYDCVGTVLAKDECWSFLKGGFVLDSPSNLSLLLFQNSDGKDIDITIASASLQPFTDEEWSINQQYIINTKRKRAVTIHVSDQQGNRLQGAAITIDQVSKDFPFGSAIAHTILGNLPYQNWFVERFNAAVFENELKWDATEPDQGKTNYTTADLMLEFVRAHQIITRGHNIFWEDPKYTPAWVRNLTGSELKSAVNSRIQSLMSKYKEEFIHWDVSNEMLHWDFYEQRLGPDATLHFYETAHEADPLATLFMNEFNVVETCSDVKSTVDTFIERIRDLEHGGMYMNGIGLESHFTVPNPPLMRAVLDKLATLGLPIWLTEVDISSKVGKELQGVYLEQVLREGFSHPWVNGIMLWTALHPKGCYQMCLTDENFKNLPAGDVVDNLLKEWETGEMEGVTDEYGSYSFYGFLGEYKVNVGYGNRTADSTFSLSRGDETRHFSIHL</sequence>
<keyword evidence="5" id="KW-0812">Transmembrane</keyword>
<protein>
    <recommendedName>
        <fullName evidence="6">GH10 domain-containing protein</fullName>
    </recommendedName>
</protein>
<name>A0ABR2EZ40_9ROSI</name>
<dbReference type="SUPFAM" id="SSF51445">
    <property type="entry name" value="(Trans)glycosidases"/>
    <property type="match status" value="1"/>
</dbReference>
<evidence type="ECO:0000256" key="2">
    <source>
        <dbReference type="ARBA" id="ARBA00022801"/>
    </source>
</evidence>
<dbReference type="SUPFAM" id="SSF49785">
    <property type="entry name" value="Galactose-binding domain-like"/>
    <property type="match status" value="1"/>
</dbReference>
<dbReference type="Pfam" id="PF00331">
    <property type="entry name" value="Glyco_hydro_10"/>
    <property type="match status" value="1"/>
</dbReference>
<keyword evidence="8" id="KW-1185">Reference proteome</keyword>
<accession>A0ABR2EZ40</accession>
<dbReference type="Pfam" id="PF23262">
    <property type="entry name" value="NFD4_C"/>
    <property type="match status" value="1"/>
</dbReference>
<keyword evidence="5" id="KW-0472">Membrane</keyword>
<keyword evidence="5" id="KW-1133">Transmembrane helix</keyword>
<evidence type="ECO:0000259" key="6">
    <source>
        <dbReference type="PROSITE" id="PS51760"/>
    </source>
</evidence>
<feature type="domain" description="GH10" evidence="6">
    <location>
        <begin position="360"/>
        <end position="656"/>
    </location>
</feature>
<evidence type="ECO:0000256" key="4">
    <source>
        <dbReference type="ARBA" id="ARBA00023326"/>
    </source>
</evidence>
<reference evidence="7 8" key="1">
    <citation type="journal article" date="2024" name="G3 (Bethesda)">
        <title>Genome assembly of Hibiscus sabdariffa L. provides insights into metabolisms of medicinal natural products.</title>
        <authorList>
            <person name="Kim T."/>
        </authorList>
    </citation>
    <scope>NUCLEOTIDE SEQUENCE [LARGE SCALE GENOMIC DNA]</scope>
    <source>
        <strain evidence="7">TK-2024</strain>
        <tissue evidence="7">Old leaves</tissue>
    </source>
</reference>
<evidence type="ECO:0000256" key="3">
    <source>
        <dbReference type="ARBA" id="ARBA00023277"/>
    </source>
</evidence>
<dbReference type="Gene3D" id="3.20.20.80">
    <property type="entry name" value="Glycosidases"/>
    <property type="match status" value="1"/>
</dbReference>
<gene>
    <name evidence="7" type="ORF">V6N12_006541</name>
</gene>
<dbReference type="PROSITE" id="PS51760">
    <property type="entry name" value="GH10_2"/>
    <property type="match status" value="1"/>
</dbReference>
<dbReference type="Proteomes" id="UP001472677">
    <property type="component" value="Unassembled WGS sequence"/>
</dbReference>
<evidence type="ECO:0000313" key="7">
    <source>
        <dbReference type="EMBL" id="KAK8567974.1"/>
    </source>
</evidence>
<dbReference type="InterPro" id="IPR056555">
    <property type="entry name" value="NFD4_C"/>
</dbReference>
<dbReference type="InterPro" id="IPR044846">
    <property type="entry name" value="GH10"/>
</dbReference>
<evidence type="ECO:0000256" key="5">
    <source>
        <dbReference type="SAM" id="Phobius"/>
    </source>
</evidence>
<dbReference type="SUPFAM" id="SSF103473">
    <property type="entry name" value="MFS general substrate transporter"/>
    <property type="match status" value="1"/>
</dbReference>
<keyword evidence="2" id="KW-0378">Hydrolase</keyword>
<dbReference type="PANTHER" id="PTHR31490:SF3">
    <property type="entry name" value="GLYCOSYL HYDROLASE FAMILY 10 PROTEIN"/>
    <property type="match status" value="1"/>
</dbReference>